<evidence type="ECO:0000256" key="4">
    <source>
        <dbReference type="SAM" id="MobiDB-lite"/>
    </source>
</evidence>
<feature type="compositionally biased region" description="Polar residues" evidence="4">
    <location>
        <begin position="698"/>
        <end position="713"/>
    </location>
</feature>
<comment type="similarity">
    <text evidence="1">Belongs to the FPP family.</text>
</comment>
<evidence type="ECO:0008006" key="7">
    <source>
        <dbReference type="Google" id="ProtNLM"/>
    </source>
</evidence>
<sequence length="739" mass="82866">MGMLEAFCVLWLKSDRAYRLIVFALYQAEALANLFTCSLHYHLEQDFVVCFTVLSEHLDMSADEILVLFKLMSGSTMSNSERHSDEQYEGLNESPSGQNLSPDVTSKAVARAEDINDISFNNAQSYELTSHITDNVNDGLLEEDENEAKDKMVKNGDVTDGLGNMSEKLSAALVNVSAKEDLVKQHAKVAEEAIAGWEKAENEVAGLKKKLEALTMNNSTLEDRVTHLDSALKECARQLRQTREEKEQNIHDAVLKKNHGLAPVKSKLENQLIELQSKSTYFDMCQKVVYLEKENVALKHELQAQSEKLEMITIERDLSTQAAEMASKQHLESINKVAKLEAECRRLKSMACRASIASSSFCVESLKDSQSDRGERTIAMEIHTFRKSGSEPDTCELSGSESWASALIAELDQFKNEKCRQIPSSAVKIDLMDDFLEMERLAALPDTKNESFIQESVFANQCINEKCSFRDKFDIMNQQMDELKNKLEKVKAEKAELEICLRKSEECIESSQLQMKEAQTKLEELQRELDNAYKSKQMLENELMSMRVEGESITEKVRLLEAQVDKEKAVSVEIATKCKELEEELECKKQEEKLRSITSSYREMKLNQEDLAVAAGKLAECQKTITSLGNQLNSLVTLEDFLIDTASIPEFSATPSLIDRARTNGEMWKLHSNDTSSPNTDSTSSTLADGSCGPPLNKSEQSSPPSSTNLPNDDSSEKSRNGFAKILSQTESGIQLEFL</sequence>
<dbReference type="SUPFAM" id="SSF57997">
    <property type="entry name" value="Tropomyosin"/>
    <property type="match status" value="1"/>
</dbReference>
<dbReference type="PANTHER" id="PTHR31580">
    <property type="entry name" value="FILAMENT-LIKE PLANT PROTEIN 4"/>
    <property type="match status" value="1"/>
</dbReference>
<feature type="coiled-coil region" evidence="3">
    <location>
        <begin position="473"/>
        <end position="591"/>
    </location>
</feature>
<dbReference type="PANTHER" id="PTHR31580:SF5">
    <property type="entry name" value="FILAMENT-LIKE PLANT PROTEIN 1-RELATED"/>
    <property type="match status" value="1"/>
</dbReference>
<feature type="region of interest" description="Disordered" evidence="4">
    <location>
        <begin position="80"/>
        <end position="103"/>
    </location>
</feature>
<feature type="region of interest" description="Disordered" evidence="4">
    <location>
        <begin position="669"/>
        <end position="724"/>
    </location>
</feature>
<keyword evidence="6" id="KW-1185">Reference proteome</keyword>
<feature type="compositionally biased region" description="Low complexity" evidence="4">
    <location>
        <begin position="673"/>
        <end position="686"/>
    </location>
</feature>
<dbReference type="AlphaFoldDB" id="A0AAN9MAU0"/>
<proteinExistence type="inferred from homology"/>
<dbReference type="Proteomes" id="UP001367508">
    <property type="component" value="Unassembled WGS sequence"/>
</dbReference>
<feature type="compositionally biased region" description="Polar residues" evidence="4">
    <location>
        <begin position="93"/>
        <end position="103"/>
    </location>
</feature>
<comment type="caution">
    <text evidence="5">The sequence shown here is derived from an EMBL/GenBank/DDBJ whole genome shotgun (WGS) entry which is preliminary data.</text>
</comment>
<dbReference type="Pfam" id="PF05911">
    <property type="entry name" value="FPP"/>
    <property type="match status" value="4"/>
</dbReference>
<organism evidence="5 6">
    <name type="scientific">Canavalia gladiata</name>
    <name type="common">Sword bean</name>
    <name type="synonym">Dolichos gladiatus</name>
    <dbReference type="NCBI Taxonomy" id="3824"/>
    <lineage>
        <taxon>Eukaryota</taxon>
        <taxon>Viridiplantae</taxon>
        <taxon>Streptophyta</taxon>
        <taxon>Embryophyta</taxon>
        <taxon>Tracheophyta</taxon>
        <taxon>Spermatophyta</taxon>
        <taxon>Magnoliopsida</taxon>
        <taxon>eudicotyledons</taxon>
        <taxon>Gunneridae</taxon>
        <taxon>Pentapetalae</taxon>
        <taxon>rosids</taxon>
        <taxon>fabids</taxon>
        <taxon>Fabales</taxon>
        <taxon>Fabaceae</taxon>
        <taxon>Papilionoideae</taxon>
        <taxon>50 kb inversion clade</taxon>
        <taxon>NPAAA clade</taxon>
        <taxon>indigoferoid/millettioid clade</taxon>
        <taxon>Phaseoleae</taxon>
        <taxon>Canavalia</taxon>
    </lineage>
</organism>
<evidence type="ECO:0000313" key="6">
    <source>
        <dbReference type="Proteomes" id="UP001367508"/>
    </source>
</evidence>
<gene>
    <name evidence="5" type="ORF">VNO77_10324</name>
</gene>
<name>A0AAN9MAU0_CANGL</name>
<evidence type="ECO:0000256" key="3">
    <source>
        <dbReference type="SAM" id="Coils"/>
    </source>
</evidence>
<evidence type="ECO:0000256" key="1">
    <source>
        <dbReference type="ARBA" id="ARBA00005921"/>
    </source>
</evidence>
<dbReference type="EMBL" id="JAYMYQ010000002">
    <property type="protein sequence ID" value="KAK7351119.1"/>
    <property type="molecule type" value="Genomic_DNA"/>
</dbReference>
<evidence type="ECO:0000256" key="2">
    <source>
        <dbReference type="ARBA" id="ARBA00023054"/>
    </source>
</evidence>
<dbReference type="InterPro" id="IPR008587">
    <property type="entry name" value="FPP_plant"/>
</dbReference>
<accession>A0AAN9MAU0</accession>
<reference evidence="5 6" key="1">
    <citation type="submission" date="2024-01" db="EMBL/GenBank/DDBJ databases">
        <title>The genomes of 5 underutilized Papilionoideae crops provide insights into root nodulation and disease resistanc.</title>
        <authorList>
            <person name="Jiang F."/>
        </authorList>
    </citation>
    <scope>NUCLEOTIDE SEQUENCE [LARGE SCALE GENOMIC DNA]</scope>
    <source>
        <strain evidence="5">LVBAO_FW01</strain>
        <tissue evidence="5">Leaves</tissue>
    </source>
</reference>
<evidence type="ECO:0000313" key="5">
    <source>
        <dbReference type="EMBL" id="KAK7351119.1"/>
    </source>
</evidence>
<keyword evidence="2 3" id="KW-0175">Coiled coil</keyword>
<protein>
    <recommendedName>
        <fullName evidence="7">Filament-like plant protein</fullName>
    </recommendedName>
</protein>
<feature type="coiled-coil region" evidence="3">
    <location>
        <begin position="197"/>
        <end position="256"/>
    </location>
</feature>